<evidence type="ECO:0000259" key="3">
    <source>
        <dbReference type="Pfam" id="PF02579"/>
    </source>
</evidence>
<protein>
    <submittedName>
        <fullName evidence="4">Dinitrogenase iron-molybdenum cofactor</fullName>
    </submittedName>
</protein>
<dbReference type="EMBL" id="FQXZ01000013">
    <property type="protein sequence ID" value="SHI02482.1"/>
    <property type="molecule type" value="Genomic_DNA"/>
</dbReference>
<evidence type="ECO:0000256" key="1">
    <source>
        <dbReference type="ARBA" id="ARBA00023231"/>
    </source>
</evidence>
<dbReference type="Proteomes" id="UP000184608">
    <property type="component" value="Unassembled WGS sequence"/>
</dbReference>
<feature type="domain" description="Dinitrogenase iron-molybdenum cofactor biosynthesis" evidence="3">
    <location>
        <begin position="13"/>
        <end position="95"/>
    </location>
</feature>
<dbReference type="RefSeq" id="WP_073603026.1">
    <property type="nucleotide sequence ID" value="NZ_FQXZ01000013.1"/>
</dbReference>
<sequence length="150" mass="16775">MIYALPSRNGEPHNHFSKAEQLMIVNEETRHITVADIPETQSHCGRKKAFMAIFDQYQVEAVVVRQIGESMLKHLFDHQLRVFACPRGKAADALNLSELEEVTGLGYAKASPNKDKKNKSCCHHKHQGSSRLSPPASGEINLSGTHFKRV</sequence>
<dbReference type="STRING" id="1216006.VA7868_01278"/>
<feature type="region of interest" description="Disordered" evidence="2">
    <location>
        <begin position="109"/>
        <end position="150"/>
    </location>
</feature>
<evidence type="ECO:0000256" key="2">
    <source>
        <dbReference type="SAM" id="MobiDB-lite"/>
    </source>
</evidence>
<name>A0A1M5XS31_9VIBR</name>
<dbReference type="InterPro" id="IPR003731">
    <property type="entry name" value="Di-Nase_FeMo-co_biosynth"/>
</dbReference>
<dbReference type="Gene3D" id="3.30.420.130">
    <property type="entry name" value="Dinitrogenase iron-molybdenum cofactor biosynthesis domain"/>
    <property type="match status" value="1"/>
</dbReference>
<dbReference type="Pfam" id="PF02579">
    <property type="entry name" value="Nitro_FeMo-Co"/>
    <property type="match status" value="1"/>
</dbReference>
<dbReference type="AlphaFoldDB" id="A0A1M5XS31"/>
<evidence type="ECO:0000313" key="4">
    <source>
        <dbReference type="EMBL" id="SHI02482.1"/>
    </source>
</evidence>
<feature type="compositionally biased region" description="Basic residues" evidence="2">
    <location>
        <begin position="116"/>
        <end position="128"/>
    </location>
</feature>
<dbReference type="InterPro" id="IPR036105">
    <property type="entry name" value="DiNase_FeMo-co_biosyn_sf"/>
</dbReference>
<dbReference type="SUPFAM" id="SSF53146">
    <property type="entry name" value="Nitrogenase accessory factor-like"/>
    <property type="match status" value="1"/>
</dbReference>
<keyword evidence="1" id="KW-0535">Nitrogen fixation</keyword>
<keyword evidence="5" id="KW-1185">Reference proteome</keyword>
<evidence type="ECO:0000313" key="5">
    <source>
        <dbReference type="Proteomes" id="UP000184608"/>
    </source>
</evidence>
<organism evidence="4 5">
    <name type="scientific">Vibrio aerogenes CECT 7868</name>
    <dbReference type="NCBI Taxonomy" id="1216006"/>
    <lineage>
        <taxon>Bacteria</taxon>
        <taxon>Pseudomonadati</taxon>
        <taxon>Pseudomonadota</taxon>
        <taxon>Gammaproteobacteria</taxon>
        <taxon>Vibrionales</taxon>
        <taxon>Vibrionaceae</taxon>
        <taxon>Vibrio</taxon>
    </lineage>
</organism>
<dbReference type="OrthoDB" id="6215304at2"/>
<proteinExistence type="predicted"/>
<reference evidence="4 5" key="1">
    <citation type="submission" date="2016-11" db="EMBL/GenBank/DDBJ databases">
        <authorList>
            <person name="Jaros S."/>
            <person name="Januszkiewicz K."/>
            <person name="Wedrychowicz H."/>
        </authorList>
    </citation>
    <scope>NUCLEOTIDE SEQUENCE [LARGE SCALE GENOMIC DNA]</scope>
    <source>
        <strain evidence="4 5">CECT 7868</strain>
    </source>
</reference>
<accession>A0A1M5XS31</accession>
<gene>
    <name evidence="4" type="ORF">VA7868_01278</name>
</gene>